<protein>
    <recommendedName>
        <fullName evidence="3">Phage tail protein</fullName>
    </recommendedName>
</protein>
<accession>A0ABC8EGT0</accession>
<sequence>MAITGLRGFRYCIIEKDDETSLSYSKEIKRLIGARSVKISPKTDTGELHGDDQLLETASSLGAIDVEIDITELGLKERSELLGYEYENGVLKENKDFNPPEIAFGFMAPKSPKSGGGFRMVWLLKGKMEPLDEEAKTKEDKIEFQTPKAKFKFMPRINDGHYKFTADTDLEGAPTEKEFFTVGFLEKGKKEEGEV</sequence>
<gene>
    <name evidence="1" type="ORF">K234311028_p20400</name>
</gene>
<dbReference type="NCBIfam" id="TIGR01603">
    <property type="entry name" value="maj_tail_phi13"/>
    <property type="match status" value="1"/>
</dbReference>
<evidence type="ECO:0000313" key="2">
    <source>
        <dbReference type="Proteomes" id="UP001321763"/>
    </source>
</evidence>
<dbReference type="RefSeq" id="WP_317725150.1">
    <property type="nucleotide sequence ID" value="NZ_AP026820.1"/>
</dbReference>
<dbReference type="AlphaFoldDB" id="A0ABC8EGT0"/>
<geneLocation type="plasmid" evidence="1 2">
    <name>pKHSU-234311-028-2</name>
</geneLocation>
<dbReference type="Proteomes" id="UP001321763">
    <property type="component" value="Plasmid pKHSU-234311-028-2"/>
</dbReference>
<name>A0ABC8EGT0_CLOTA</name>
<keyword evidence="1" id="KW-0614">Plasmid</keyword>
<dbReference type="InterPro" id="IPR006490">
    <property type="entry name" value="Maj_tail_phi13"/>
</dbReference>
<dbReference type="EMBL" id="AP026820">
    <property type="protein sequence ID" value="BDR82557.1"/>
    <property type="molecule type" value="Genomic_DNA"/>
</dbReference>
<proteinExistence type="predicted"/>
<reference evidence="1 2" key="1">
    <citation type="submission" date="2022-09" db="EMBL/GenBank/DDBJ databases">
        <title>complete genome sequences of Clostridium tetani str. KHSU-234311-028 isolated from soil.</title>
        <authorList>
            <person name="Sekizuka T."/>
            <person name="Shitada C."/>
            <person name="Takahashi M."/>
            <person name="Kuroda M."/>
        </authorList>
    </citation>
    <scope>NUCLEOTIDE SEQUENCE [LARGE SCALE GENOMIC DNA]</scope>
    <source>
        <strain evidence="1 2">KHSU-234311-028</strain>
        <plasmid evidence="1 2">pKHSU-234311-028-2</plasmid>
    </source>
</reference>
<evidence type="ECO:0008006" key="3">
    <source>
        <dbReference type="Google" id="ProtNLM"/>
    </source>
</evidence>
<organism evidence="1 2">
    <name type="scientific">Clostridium tetani</name>
    <dbReference type="NCBI Taxonomy" id="1513"/>
    <lineage>
        <taxon>Bacteria</taxon>
        <taxon>Bacillati</taxon>
        <taxon>Bacillota</taxon>
        <taxon>Clostridia</taxon>
        <taxon>Eubacteriales</taxon>
        <taxon>Clostridiaceae</taxon>
        <taxon>Clostridium</taxon>
    </lineage>
</organism>
<evidence type="ECO:0000313" key="1">
    <source>
        <dbReference type="EMBL" id="BDR82557.1"/>
    </source>
</evidence>